<dbReference type="RefSeq" id="WP_014110155.1">
    <property type="nucleotide sequence ID" value="NC_016041.1"/>
</dbReference>
<evidence type="ECO:0000256" key="1">
    <source>
        <dbReference type="SAM" id="Phobius"/>
    </source>
</evidence>
<name>G4QE10_GLANF</name>
<evidence type="ECO:0000259" key="2">
    <source>
        <dbReference type="Pfam" id="PF04235"/>
    </source>
</evidence>
<feature type="transmembrane region" description="Helical" evidence="1">
    <location>
        <begin position="266"/>
        <end position="283"/>
    </location>
</feature>
<feature type="transmembrane region" description="Helical" evidence="1">
    <location>
        <begin position="49"/>
        <end position="78"/>
    </location>
</feature>
<feature type="transmembrane region" description="Helical" evidence="1">
    <location>
        <begin position="339"/>
        <end position="361"/>
    </location>
</feature>
<organism evidence="3 4">
    <name type="scientific">Glaciecola nitratireducens (strain JCM 12485 / KCTC 12276 / FR1064)</name>
    <dbReference type="NCBI Taxonomy" id="1085623"/>
    <lineage>
        <taxon>Bacteria</taxon>
        <taxon>Pseudomonadati</taxon>
        <taxon>Pseudomonadota</taxon>
        <taxon>Gammaproteobacteria</taxon>
        <taxon>Alteromonadales</taxon>
        <taxon>Alteromonadaceae</taxon>
        <taxon>Brumicola</taxon>
    </lineage>
</organism>
<dbReference type="HOGENOM" id="CLU_039610_0_0_6"/>
<dbReference type="AlphaFoldDB" id="G4QE10"/>
<feature type="domain" description="DUF418" evidence="2">
    <location>
        <begin position="245"/>
        <end position="405"/>
    </location>
</feature>
<feature type="transmembrane region" description="Helical" evidence="1">
    <location>
        <begin position="295"/>
        <end position="318"/>
    </location>
</feature>
<feature type="transmembrane region" description="Helical" evidence="1">
    <location>
        <begin position="137"/>
        <end position="155"/>
    </location>
</feature>
<feature type="transmembrane region" description="Helical" evidence="1">
    <location>
        <begin position="227"/>
        <end position="246"/>
    </location>
</feature>
<keyword evidence="1" id="KW-0472">Membrane</keyword>
<evidence type="ECO:0000313" key="3">
    <source>
        <dbReference type="EMBL" id="AEP31284.1"/>
    </source>
</evidence>
<dbReference type="eggNOG" id="COG2311">
    <property type="taxonomic scope" value="Bacteria"/>
</dbReference>
<keyword evidence="4" id="KW-1185">Reference proteome</keyword>
<feature type="transmembrane region" description="Helical" evidence="1">
    <location>
        <begin position="367"/>
        <end position="388"/>
    </location>
</feature>
<keyword evidence="1" id="KW-0812">Transmembrane</keyword>
<dbReference type="OrthoDB" id="9807744at2"/>
<dbReference type="InterPro" id="IPR007349">
    <property type="entry name" value="DUF418"/>
</dbReference>
<dbReference type="InterPro" id="IPR052529">
    <property type="entry name" value="Bact_Transport_Assoc"/>
</dbReference>
<protein>
    <recommendedName>
        <fullName evidence="2">DUF418 domain-containing protein</fullName>
    </recommendedName>
</protein>
<dbReference type="KEGG" id="gni:GNIT_3189"/>
<accession>G4QE10</accession>
<sequence length="417" mass="46985">MTDRIQTLDLLRGIAVLGLPLMNMVSFAMPTAAYINPNVFDGASALNHFIYALFNIFADQKFMGLFSLLFGAGIILLAEKRKARSEGTVSAHYVRMFWLFILGAMHFWFLWAGDILTFYALIACLVFPMYKSSTKLLFIITVISLSLSLSIFLSSNPYVTSLALGPAGKAEILQEFDPTDDYLNRIKEQKLSPSYSTNMLEYRSLFLEGTEANIEVDTEENPASGQLFLSVTLKVLGLMTLGMLLYRTGFLTGKRSHTEYQLMAQFGLIIGMSFTLAGLFWNYSNNWDPQAFFKYGLMLSSIGSIAMTIAYVALIVLAKQKGFFGKFALLIENVGRVALTNYLMQSFICIFIFYGFALGLYGSLTRLGLIPIIILMSALQIYFSKYWLSLFLQGPFEWLLRTLSNFRIQALRKQAED</sequence>
<feature type="transmembrane region" description="Helical" evidence="1">
    <location>
        <begin position="10"/>
        <end position="29"/>
    </location>
</feature>
<dbReference type="PANTHER" id="PTHR30590">
    <property type="entry name" value="INNER MEMBRANE PROTEIN"/>
    <property type="match status" value="1"/>
</dbReference>
<dbReference type="Pfam" id="PF04235">
    <property type="entry name" value="DUF418"/>
    <property type="match status" value="1"/>
</dbReference>
<dbReference type="Proteomes" id="UP000009282">
    <property type="component" value="Chromosome"/>
</dbReference>
<evidence type="ECO:0000313" key="4">
    <source>
        <dbReference type="Proteomes" id="UP000009282"/>
    </source>
</evidence>
<dbReference type="PANTHER" id="PTHR30590:SF2">
    <property type="entry name" value="INNER MEMBRANE PROTEIN"/>
    <property type="match status" value="1"/>
</dbReference>
<keyword evidence="1" id="KW-1133">Transmembrane helix</keyword>
<dbReference type="EMBL" id="CP003060">
    <property type="protein sequence ID" value="AEP31284.1"/>
    <property type="molecule type" value="Genomic_DNA"/>
</dbReference>
<proteinExistence type="predicted"/>
<reference evidence="3 4" key="1">
    <citation type="journal article" date="2011" name="J. Bacteriol.">
        <title>Complete genome sequence of seawater bacterium Glaciecola nitratireducens FR1064T.</title>
        <authorList>
            <person name="Bian F."/>
            <person name="Qin Q.L."/>
            <person name="Xie B.B."/>
            <person name="Shu Y.L."/>
            <person name="Zhang X.Y."/>
            <person name="Yu Y."/>
            <person name="Chen B."/>
            <person name="Chen X.L."/>
            <person name="Zhou B.C."/>
            <person name="Zhang Y.Z."/>
        </authorList>
    </citation>
    <scope>NUCLEOTIDE SEQUENCE [LARGE SCALE GENOMIC DNA]</scope>
    <source>
        <strain evidence="4">JCM 12485 / KCTC 12276 / FR1064</strain>
    </source>
</reference>
<gene>
    <name evidence="3" type="ordered locus">GNIT_3189</name>
</gene>